<evidence type="ECO:0000256" key="10">
    <source>
        <dbReference type="SAM" id="MobiDB-lite"/>
    </source>
</evidence>
<keyword evidence="8 9" id="KW-0539">Nucleus</keyword>
<dbReference type="SUPFAM" id="SSF50729">
    <property type="entry name" value="PH domain-like"/>
    <property type="match status" value="1"/>
</dbReference>
<dbReference type="InterPro" id="IPR024954">
    <property type="entry name" value="SSRP1_DD"/>
</dbReference>
<dbReference type="InterPro" id="IPR013719">
    <property type="entry name" value="RTT106/SPT16-like_middle_dom"/>
</dbReference>
<dbReference type="Gene3D" id="2.30.29.220">
    <property type="entry name" value="Structure-specific recognition protein (SSRP1)"/>
    <property type="match status" value="1"/>
</dbReference>
<sequence length="541" mass="60419">MAAEVAGGGGVHQFGSICLASTGSAPQGTFKLETKGFIWRKQGGGKTIEVSSSEIRDAFWSRSGREFILTVKKNDGSQISFVGFRERDLEELRSRFDSGVRVLELSADGRNWGDLEIVDKQLVFESEGKKCFEVAMKDITQASLQGKNEVAVEFQTDDTGTATKEDALVEMTFYVPPDSSTYFAEEDKTSAKVFLDSVLEKADLVTSSDDVILSMPEVAVVVPRGRYECQLHMNFLKLVGQSQDFKIRYTNIMRVFVLPKVHQPQTLVVLSLDPPIRKGQTFYPHVLFQFHNDEETEVHLNLSEENLEKKNKQNGNGIPDRNFSGASSDVFAKVVRGLAGAKISRPQKFKNSSGEGHCVRCSYKSDDGYLFPLEKAFFYVQKPPILILFDDISSVEFARQSMSQYSAAAKTFDLVVKTNSDQEYLFRSIQKQEWQNMFTFIQERDLKIENLKQVQQSMNAAGGRAAAQAAVNLDDGGSEDDEDSDEDEDFKESEDESEDDDDSSDNDESGGDDDDDSDDDDDDSDSDSDSDEKPKKKKAKK</sequence>
<evidence type="ECO:0000256" key="7">
    <source>
        <dbReference type="ARBA" id="ARBA00023204"/>
    </source>
</evidence>
<dbReference type="CDD" id="cd13231">
    <property type="entry name" value="PH2_SSRP1-like"/>
    <property type="match status" value="1"/>
</dbReference>
<reference evidence="12 13" key="1">
    <citation type="submission" date="2024-03" db="EMBL/GenBank/DDBJ databases">
        <title>Complete genome sequence of the green alga Chloropicon roscoffensis RCC1871.</title>
        <authorList>
            <person name="Lemieux C."/>
            <person name="Pombert J.-F."/>
            <person name="Otis C."/>
            <person name="Turmel M."/>
        </authorList>
    </citation>
    <scope>NUCLEOTIDE SEQUENCE [LARGE SCALE GENOMIC DNA]</scope>
    <source>
        <strain evidence="12 13">RCC1871</strain>
    </source>
</reference>
<keyword evidence="6 9" id="KW-0804">Transcription</keyword>
<evidence type="ECO:0000313" key="12">
    <source>
        <dbReference type="EMBL" id="WZN62897.1"/>
    </source>
</evidence>
<name>A0AAX4PA71_9CHLO</name>
<dbReference type="InterPro" id="IPR038167">
    <property type="entry name" value="SSRP1_sf"/>
</dbReference>
<evidence type="ECO:0000256" key="4">
    <source>
        <dbReference type="ARBA" id="ARBA00022763"/>
    </source>
</evidence>
<keyword evidence="5 9" id="KW-0805">Transcription regulation</keyword>
<evidence type="ECO:0000259" key="11">
    <source>
        <dbReference type="SMART" id="SM01287"/>
    </source>
</evidence>
<comment type="similarity">
    <text evidence="1 9">Belongs to the SSRP1 family.</text>
</comment>
<dbReference type="GO" id="GO:0006260">
    <property type="term" value="P:DNA replication"/>
    <property type="evidence" value="ECO:0007669"/>
    <property type="project" value="UniProtKB-KW"/>
</dbReference>
<evidence type="ECO:0000256" key="3">
    <source>
        <dbReference type="ARBA" id="ARBA00022705"/>
    </source>
</evidence>
<dbReference type="FunFam" id="2.30.29.150:FF:000001">
    <property type="entry name" value="Fact complex subunit ssrp1"/>
    <property type="match status" value="1"/>
</dbReference>
<gene>
    <name evidence="12" type="ORF">HKI87_06g44420</name>
</gene>
<evidence type="ECO:0000256" key="9">
    <source>
        <dbReference type="RuleBase" id="RU364013"/>
    </source>
</evidence>
<dbReference type="Pfam" id="PF17292">
    <property type="entry name" value="POB3_N"/>
    <property type="match status" value="1"/>
</dbReference>
<dbReference type="Pfam" id="PF03531">
    <property type="entry name" value="SSrecog"/>
    <property type="match status" value="1"/>
</dbReference>
<dbReference type="GO" id="GO:0006281">
    <property type="term" value="P:DNA repair"/>
    <property type="evidence" value="ECO:0007669"/>
    <property type="project" value="UniProtKB-KW"/>
</dbReference>
<keyword evidence="2 9" id="KW-0158">Chromosome</keyword>
<evidence type="ECO:0000256" key="5">
    <source>
        <dbReference type="ARBA" id="ARBA00023015"/>
    </source>
</evidence>
<dbReference type="Pfam" id="PF21103">
    <property type="entry name" value="PH1_SSRP1-like"/>
    <property type="match status" value="1"/>
</dbReference>
<keyword evidence="3 9" id="KW-0235">DNA replication</keyword>
<proteinExistence type="inferred from homology"/>
<feature type="compositionally biased region" description="Acidic residues" evidence="10">
    <location>
        <begin position="476"/>
        <end position="530"/>
    </location>
</feature>
<comment type="function">
    <text evidence="9">Component of the FACT complex, a general chromatin factor that acts to reorganize nucleosomes. The FACT complex is involved in multiple processes that require DNA as a template such as mRNA elongation, DNA replication and DNA repair. During transcription elongation the FACT complex acts as a histone chaperone that both destabilizes and restores nucleosomal structure. It facilitates the passage of RNA polymerase II and transcription by promoting the dissociation of one histone H2A-H2B dimer from the nucleosome, then subsequently promotes the reestablishment of the nucleosome following the passage of RNA polymerase II.</text>
</comment>
<keyword evidence="7 9" id="KW-0234">DNA repair</keyword>
<feature type="domain" description="Histone chaperone RTT106/FACT complex subunit SPT16-like middle" evidence="11">
    <location>
        <begin position="356"/>
        <end position="451"/>
    </location>
</feature>
<protein>
    <recommendedName>
        <fullName evidence="9">FACT complex subunit SSRP1</fullName>
    </recommendedName>
</protein>
<dbReference type="GO" id="GO:0003677">
    <property type="term" value="F:DNA binding"/>
    <property type="evidence" value="ECO:0007669"/>
    <property type="project" value="InterPro"/>
</dbReference>
<dbReference type="Gene3D" id="2.30.29.30">
    <property type="entry name" value="Pleckstrin-homology domain (PH domain)/Phosphotyrosine-binding domain (PTB)"/>
    <property type="match status" value="2"/>
</dbReference>
<evidence type="ECO:0000256" key="6">
    <source>
        <dbReference type="ARBA" id="ARBA00023163"/>
    </source>
</evidence>
<dbReference type="Pfam" id="PF08512">
    <property type="entry name" value="Rttp106-like_middle"/>
    <property type="match status" value="1"/>
</dbReference>
<accession>A0AAX4PA71</accession>
<feature type="region of interest" description="Disordered" evidence="10">
    <location>
        <begin position="473"/>
        <end position="541"/>
    </location>
</feature>
<comment type="subcellular location">
    <subcellularLocation>
        <location evidence="9">Nucleus</location>
    </subcellularLocation>
    <subcellularLocation>
        <location evidence="9">Chromosome</location>
    </subcellularLocation>
</comment>
<dbReference type="InterPro" id="IPR011993">
    <property type="entry name" value="PH-like_dom_sf"/>
</dbReference>
<dbReference type="PANTHER" id="PTHR45849:SF1">
    <property type="entry name" value="FACT COMPLEX SUBUNIT SSRP1"/>
    <property type="match status" value="1"/>
</dbReference>
<dbReference type="InterPro" id="IPR048993">
    <property type="entry name" value="SSRP1-like_PH1"/>
</dbReference>
<dbReference type="PANTHER" id="PTHR45849">
    <property type="entry name" value="FACT COMPLEX SUBUNIT SSRP1"/>
    <property type="match status" value="1"/>
</dbReference>
<evidence type="ECO:0000256" key="8">
    <source>
        <dbReference type="ARBA" id="ARBA00023242"/>
    </source>
</evidence>
<dbReference type="Proteomes" id="UP001472866">
    <property type="component" value="Chromosome 06"/>
</dbReference>
<dbReference type="CDD" id="cd13230">
    <property type="entry name" value="PH1_SSRP1-like"/>
    <property type="match status" value="1"/>
</dbReference>
<dbReference type="Gene3D" id="2.30.29.150">
    <property type="match status" value="1"/>
</dbReference>
<organism evidence="12 13">
    <name type="scientific">Chloropicon roscoffensis</name>
    <dbReference type="NCBI Taxonomy" id="1461544"/>
    <lineage>
        <taxon>Eukaryota</taxon>
        <taxon>Viridiplantae</taxon>
        <taxon>Chlorophyta</taxon>
        <taxon>Chloropicophyceae</taxon>
        <taxon>Chloropicales</taxon>
        <taxon>Chloropicaceae</taxon>
        <taxon>Chloropicon</taxon>
    </lineage>
</organism>
<evidence type="ECO:0000256" key="2">
    <source>
        <dbReference type="ARBA" id="ARBA00022454"/>
    </source>
</evidence>
<dbReference type="SMART" id="SM01287">
    <property type="entry name" value="Rtt106"/>
    <property type="match status" value="1"/>
</dbReference>
<keyword evidence="13" id="KW-1185">Reference proteome</keyword>
<evidence type="ECO:0000313" key="13">
    <source>
        <dbReference type="Proteomes" id="UP001472866"/>
    </source>
</evidence>
<evidence type="ECO:0000256" key="1">
    <source>
        <dbReference type="ARBA" id="ARBA00010060"/>
    </source>
</evidence>
<dbReference type="GO" id="GO:0031491">
    <property type="term" value="F:nucleosome binding"/>
    <property type="evidence" value="ECO:0007669"/>
    <property type="project" value="TreeGrafter"/>
</dbReference>
<dbReference type="InterPro" id="IPR035417">
    <property type="entry name" value="SSRP1/POB3_N"/>
</dbReference>
<dbReference type="EMBL" id="CP151506">
    <property type="protein sequence ID" value="WZN62897.1"/>
    <property type="molecule type" value="Genomic_DNA"/>
</dbReference>
<dbReference type="InterPro" id="IPR000969">
    <property type="entry name" value="SSRP1/POB3"/>
</dbReference>
<dbReference type="GO" id="GO:0042393">
    <property type="term" value="F:histone binding"/>
    <property type="evidence" value="ECO:0007669"/>
    <property type="project" value="TreeGrafter"/>
</dbReference>
<dbReference type="GO" id="GO:0035101">
    <property type="term" value="C:FACT complex"/>
    <property type="evidence" value="ECO:0007669"/>
    <property type="project" value="TreeGrafter"/>
</dbReference>
<dbReference type="AlphaFoldDB" id="A0AAX4PA71"/>
<keyword evidence="4 9" id="KW-0227">DNA damage</keyword>
<dbReference type="InterPro" id="IPR050454">
    <property type="entry name" value="RTT106/SSRP1_HistChap/FACT"/>
</dbReference>
<dbReference type="PRINTS" id="PR00887">
    <property type="entry name" value="SSRCOGNITION"/>
</dbReference>